<sequence>MLGGINNGLYFQGFGGFIGVAILALILKWIFPTKKDPLAKAERKAMKASLRQLRRK</sequence>
<dbReference type="EMBL" id="CAFAAA010000002">
    <property type="protein sequence ID" value="CAB4772898.1"/>
    <property type="molecule type" value="Genomic_DNA"/>
</dbReference>
<reference evidence="2" key="1">
    <citation type="submission" date="2020-05" db="EMBL/GenBank/DDBJ databases">
        <authorList>
            <person name="Chiriac C."/>
            <person name="Salcher M."/>
            <person name="Ghai R."/>
            <person name="Kavagutti S V."/>
        </authorList>
    </citation>
    <scope>NUCLEOTIDE SEQUENCE</scope>
</reference>
<dbReference type="AlphaFoldDB" id="A0A6J6VQ40"/>
<keyword evidence="1" id="KW-1133">Transmembrane helix</keyword>
<protein>
    <submittedName>
        <fullName evidence="2">Unannotated protein</fullName>
    </submittedName>
</protein>
<feature type="transmembrane region" description="Helical" evidence="1">
    <location>
        <begin position="12"/>
        <end position="31"/>
    </location>
</feature>
<organism evidence="2">
    <name type="scientific">freshwater metagenome</name>
    <dbReference type="NCBI Taxonomy" id="449393"/>
    <lineage>
        <taxon>unclassified sequences</taxon>
        <taxon>metagenomes</taxon>
        <taxon>ecological metagenomes</taxon>
    </lineage>
</organism>
<accession>A0A6J6VQ40</accession>
<gene>
    <name evidence="2" type="ORF">UFOPK2942_00185</name>
    <name evidence="3" type="ORF">UFOPK3232_01036</name>
</gene>
<proteinExistence type="predicted"/>
<keyword evidence="1" id="KW-0472">Membrane</keyword>
<name>A0A6J6VQ40_9ZZZZ</name>
<keyword evidence="1" id="KW-0812">Transmembrane</keyword>
<evidence type="ECO:0000313" key="2">
    <source>
        <dbReference type="EMBL" id="CAB4772898.1"/>
    </source>
</evidence>
<evidence type="ECO:0000256" key="1">
    <source>
        <dbReference type="SAM" id="Phobius"/>
    </source>
</evidence>
<dbReference type="EMBL" id="CAFARE010000041">
    <property type="protein sequence ID" value="CAB4838898.1"/>
    <property type="molecule type" value="Genomic_DNA"/>
</dbReference>
<evidence type="ECO:0000313" key="3">
    <source>
        <dbReference type="EMBL" id="CAB4838898.1"/>
    </source>
</evidence>